<dbReference type="PANTHER" id="PTHR35004:SF8">
    <property type="entry name" value="TRANSPOSASE RV3428C-RELATED"/>
    <property type="match status" value="1"/>
</dbReference>
<dbReference type="SUPFAM" id="SSF53098">
    <property type="entry name" value="Ribonuclease H-like"/>
    <property type="match status" value="1"/>
</dbReference>
<dbReference type="InterPro" id="IPR001584">
    <property type="entry name" value="Integrase_cat-core"/>
</dbReference>
<name>A0AAX1L833_9CORY</name>
<dbReference type="InterPro" id="IPR012337">
    <property type="entry name" value="RNaseH-like_sf"/>
</dbReference>
<gene>
    <name evidence="2" type="primary">istA</name>
    <name evidence="2" type="ORF">I6J21_12725</name>
</gene>
<evidence type="ECO:0000313" key="2">
    <source>
        <dbReference type="EMBL" id="QRP70577.1"/>
    </source>
</evidence>
<dbReference type="Proteomes" id="UP000617681">
    <property type="component" value="Chromosome"/>
</dbReference>
<reference evidence="2" key="1">
    <citation type="submission" date="2021-02" db="EMBL/GenBank/DDBJ databases">
        <title>FDA dAtabase for Regulatory Grade micrObial Sequences (FDA-ARGOS): Supporting development and validation of Infectious Disease Dx tests.</title>
        <authorList>
            <person name="Sproer C."/>
            <person name="Gronow S."/>
            <person name="Severitt S."/>
            <person name="Schroder I."/>
            <person name="Tallon L."/>
            <person name="Sadzewicz L."/>
            <person name="Zhao X."/>
            <person name="Boylan J."/>
            <person name="Ott S."/>
            <person name="Bowen H."/>
            <person name="Vavikolanu K."/>
            <person name="Mehta A."/>
            <person name="Aluvathingal J."/>
            <person name="Nadendla S."/>
            <person name="Lowell S."/>
            <person name="Myers T."/>
            <person name="Yan Y."/>
            <person name="Sichtig H."/>
        </authorList>
    </citation>
    <scope>NUCLEOTIDE SEQUENCE</scope>
    <source>
        <strain evidence="2">FDAARGOS_1191</strain>
    </source>
</reference>
<proteinExistence type="predicted"/>
<dbReference type="PANTHER" id="PTHR35004">
    <property type="entry name" value="TRANSPOSASE RV3428C-RELATED"/>
    <property type="match status" value="1"/>
</dbReference>
<dbReference type="PROSITE" id="PS50994">
    <property type="entry name" value="INTEGRASE"/>
    <property type="match status" value="1"/>
</dbReference>
<dbReference type="Gene3D" id="3.30.420.10">
    <property type="entry name" value="Ribonuclease H-like superfamily/Ribonuclease H"/>
    <property type="match status" value="1"/>
</dbReference>
<evidence type="ECO:0000259" key="1">
    <source>
        <dbReference type="PROSITE" id="PS50994"/>
    </source>
</evidence>
<protein>
    <submittedName>
        <fullName evidence="2">IS21 family transposase</fullName>
    </submittedName>
</protein>
<dbReference type="NCBIfam" id="NF033546">
    <property type="entry name" value="transpos_IS21"/>
    <property type="match status" value="1"/>
</dbReference>
<dbReference type="InterPro" id="IPR036397">
    <property type="entry name" value="RNaseH_sf"/>
</dbReference>
<dbReference type="AlphaFoldDB" id="A0AAX1L833"/>
<dbReference type="GO" id="GO:0003676">
    <property type="term" value="F:nucleic acid binding"/>
    <property type="evidence" value="ECO:0007669"/>
    <property type="project" value="InterPro"/>
</dbReference>
<dbReference type="EMBL" id="CP069534">
    <property type="protein sequence ID" value="QRP70577.1"/>
    <property type="molecule type" value="Genomic_DNA"/>
</dbReference>
<sequence>MFSRFVDVNSLTARITHVPGEEMYVDWAGDTMSVVDPITGKVFPAYVFVASLPHSKMVFARCCPDMRMASWLYAHQDAFSYFGGRPVRVVPDNASTATNQLFQGSGVRDVNQEYFRFGVHFGVGITPARARKPRDKAHVEKSVDIVETWVIEVLSDRVFYSLDALNQAVAIQVDMINDRRGFRGIDQSRRELFEQTEKPRLRTDHVPRWSWSIWRKSKVGVNYHILHPPTTH</sequence>
<dbReference type="GO" id="GO:0015074">
    <property type="term" value="P:DNA integration"/>
    <property type="evidence" value="ECO:0007669"/>
    <property type="project" value="InterPro"/>
</dbReference>
<organism evidence="2 3">
    <name type="scientific">Corynebacterium glucuronolyticum</name>
    <dbReference type="NCBI Taxonomy" id="39791"/>
    <lineage>
        <taxon>Bacteria</taxon>
        <taxon>Bacillati</taxon>
        <taxon>Actinomycetota</taxon>
        <taxon>Actinomycetes</taxon>
        <taxon>Mycobacteriales</taxon>
        <taxon>Corynebacteriaceae</taxon>
        <taxon>Corynebacterium</taxon>
    </lineage>
</organism>
<feature type="domain" description="Integrase catalytic" evidence="1">
    <location>
        <begin position="15"/>
        <end position="197"/>
    </location>
</feature>
<evidence type="ECO:0000313" key="3">
    <source>
        <dbReference type="Proteomes" id="UP000617681"/>
    </source>
</evidence>
<accession>A0AAX1L833</accession>